<dbReference type="InterPro" id="IPR015883">
    <property type="entry name" value="Glyco_hydro_20_cat"/>
</dbReference>
<evidence type="ECO:0000256" key="3">
    <source>
        <dbReference type="ARBA" id="ARBA00012663"/>
    </source>
</evidence>
<keyword evidence="6" id="KW-0732">Signal</keyword>
<dbReference type="AlphaFoldDB" id="A0A927FAH3"/>
<feature type="domain" description="Glycoside hydrolase family 20 catalytic" evidence="7">
    <location>
        <begin position="83"/>
        <end position="291"/>
    </location>
</feature>
<dbReference type="EMBL" id="JACYFG010000022">
    <property type="protein sequence ID" value="MBD5779883.1"/>
    <property type="molecule type" value="Genomic_DNA"/>
</dbReference>
<dbReference type="Gene3D" id="3.20.20.80">
    <property type="entry name" value="Glycosidases"/>
    <property type="match status" value="1"/>
</dbReference>
<organism evidence="8 9">
    <name type="scientific">Pelagicoccus enzymogenes</name>
    <dbReference type="NCBI Taxonomy" id="2773457"/>
    <lineage>
        <taxon>Bacteria</taxon>
        <taxon>Pseudomonadati</taxon>
        <taxon>Verrucomicrobiota</taxon>
        <taxon>Opitutia</taxon>
        <taxon>Puniceicoccales</taxon>
        <taxon>Pelagicoccaceae</taxon>
        <taxon>Pelagicoccus</taxon>
    </lineage>
</organism>
<dbReference type="Pfam" id="PF00728">
    <property type="entry name" value="Glyco_hydro_20"/>
    <property type="match status" value="1"/>
</dbReference>
<dbReference type="PANTHER" id="PTHR22600">
    <property type="entry name" value="BETA-HEXOSAMINIDASE"/>
    <property type="match status" value="1"/>
</dbReference>
<dbReference type="Proteomes" id="UP000622317">
    <property type="component" value="Unassembled WGS sequence"/>
</dbReference>
<proteinExistence type="inferred from homology"/>
<comment type="catalytic activity">
    <reaction evidence="1">
        <text>Hydrolysis of terminal non-reducing N-acetyl-D-hexosamine residues in N-acetyl-beta-D-hexosaminides.</text>
        <dbReference type="EC" id="3.2.1.52"/>
    </reaction>
</comment>
<protein>
    <recommendedName>
        <fullName evidence="3">beta-N-acetylhexosaminidase</fullName>
        <ecNumber evidence="3">3.2.1.52</ecNumber>
    </recommendedName>
</protein>
<evidence type="ECO:0000256" key="6">
    <source>
        <dbReference type="SAM" id="SignalP"/>
    </source>
</evidence>
<keyword evidence="9" id="KW-1185">Reference proteome</keyword>
<gene>
    <name evidence="8" type="ORF">IEN85_10325</name>
</gene>
<name>A0A927FAH3_9BACT</name>
<feature type="chain" id="PRO_5038058894" description="beta-N-acetylhexosaminidase" evidence="6">
    <location>
        <begin position="25"/>
        <end position="365"/>
    </location>
</feature>
<feature type="active site" description="Proton donor" evidence="5">
    <location>
        <position position="188"/>
    </location>
</feature>
<evidence type="ECO:0000256" key="4">
    <source>
        <dbReference type="ARBA" id="ARBA00022801"/>
    </source>
</evidence>
<keyword evidence="4" id="KW-0378">Hydrolase</keyword>
<evidence type="ECO:0000313" key="9">
    <source>
        <dbReference type="Proteomes" id="UP000622317"/>
    </source>
</evidence>
<evidence type="ECO:0000256" key="5">
    <source>
        <dbReference type="PIRSR" id="PIRSR625705-1"/>
    </source>
</evidence>
<dbReference type="PANTHER" id="PTHR22600:SF57">
    <property type="entry name" value="BETA-N-ACETYLHEXOSAMINIDASE"/>
    <property type="match status" value="1"/>
</dbReference>
<dbReference type="EC" id="3.2.1.52" evidence="3"/>
<evidence type="ECO:0000256" key="2">
    <source>
        <dbReference type="ARBA" id="ARBA00006285"/>
    </source>
</evidence>
<feature type="signal peptide" evidence="6">
    <location>
        <begin position="1"/>
        <end position="24"/>
    </location>
</feature>
<evidence type="ECO:0000259" key="7">
    <source>
        <dbReference type="Pfam" id="PF00728"/>
    </source>
</evidence>
<dbReference type="GO" id="GO:0004563">
    <property type="term" value="F:beta-N-acetylhexosaminidase activity"/>
    <property type="evidence" value="ECO:0007669"/>
    <property type="project" value="UniProtKB-EC"/>
</dbReference>
<sequence length="365" mass="41674">MTTPRLLLALFALVHFTASLLSQAAELPVRGLSIRAPDTNQAERFVAFIEDELAPRKINLLVLRVDYRFDYQSHPELASETPLTLPQVKKIVAVARENGIRLVPQINLLGHQSWHSTLGRLLTVYPEFDETPQIKLPEPGTYKWPNEDGLYCKSYCPQHPDLHEIVFALIDEITEAFEADAFHAGLDEVFYIGHEQCPRCAGQDKAELFAGEVRKLRDHLAKTGKELWMWGDRLLDAETTGLGMWEASDNDTHRAVDLIPKDVVICDWHYERAEQTPAYFALKGFDVLACPWNKPEVARAQLRQAIDFRRHSNPRLADRHRGILHTYWSSAERFMDLYESPGDADERTLGPIKVLREIFPKAVAE</sequence>
<accession>A0A927FAH3</accession>
<dbReference type="GO" id="GO:0005975">
    <property type="term" value="P:carbohydrate metabolic process"/>
    <property type="evidence" value="ECO:0007669"/>
    <property type="project" value="InterPro"/>
</dbReference>
<dbReference type="GO" id="GO:0016020">
    <property type="term" value="C:membrane"/>
    <property type="evidence" value="ECO:0007669"/>
    <property type="project" value="TreeGrafter"/>
</dbReference>
<reference evidence="8" key="1">
    <citation type="submission" date="2020-09" db="EMBL/GenBank/DDBJ databases">
        <title>Pelagicoccus enzymogenes sp. nov. with an EPS production, isolated from marine sediment.</title>
        <authorList>
            <person name="Feng X."/>
        </authorList>
    </citation>
    <scope>NUCLEOTIDE SEQUENCE</scope>
    <source>
        <strain evidence="8">NFK12</strain>
    </source>
</reference>
<dbReference type="InterPro" id="IPR025705">
    <property type="entry name" value="Beta_hexosaminidase_sua/sub"/>
</dbReference>
<dbReference type="RefSeq" id="WP_191617012.1">
    <property type="nucleotide sequence ID" value="NZ_JACYFG010000022.1"/>
</dbReference>
<dbReference type="SUPFAM" id="SSF51445">
    <property type="entry name" value="(Trans)glycosidases"/>
    <property type="match status" value="1"/>
</dbReference>
<dbReference type="GO" id="GO:0030203">
    <property type="term" value="P:glycosaminoglycan metabolic process"/>
    <property type="evidence" value="ECO:0007669"/>
    <property type="project" value="TreeGrafter"/>
</dbReference>
<comment type="caution">
    <text evidence="8">The sequence shown here is derived from an EMBL/GenBank/DDBJ whole genome shotgun (WGS) entry which is preliminary data.</text>
</comment>
<evidence type="ECO:0000256" key="1">
    <source>
        <dbReference type="ARBA" id="ARBA00001231"/>
    </source>
</evidence>
<evidence type="ECO:0000313" key="8">
    <source>
        <dbReference type="EMBL" id="MBD5779883.1"/>
    </source>
</evidence>
<dbReference type="InterPro" id="IPR017853">
    <property type="entry name" value="GH"/>
</dbReference>
<comment type="similarity">
    <text evidence="2">Belongs to the glycosyl hydrolase 20 family.</text>
</comment>